<evidence type="ECO:0000313" key="4">
    <source>
        <dbReference type="Proteomes" id="UP000509383"/>
    </source>
</evidence>
<feature type="chain" id="PRO_5026812122" evidence="1">
    <location>
        <begin position="22"/>
        <end position="143"/>
    </location>
</feature>
<dbReference type="Proteomes" id="UP001054892">
    <property type="component" value="Unassembled WGS sequence"/>
</dbReference>
<dbReference type="AlphaFoldDB" id="A0A6J4DWA2"/>
<organism evidence="2 4">
    <name type="scientific">Pseudomonas tohonis</name>
    <dbReference type="NCBI Taxonomy" id="2725477"/>
    <lineage>
        <taxon>Bacteria</taxon>
        <taxon>Pseudomonadati</taxon>
        <taxon>Pseudomonadota</taxon>
        <taxon>Gammaproteobacteria</taxon>
        <taxon>Pseudomonadales</taxon>
        <taxon>Pseudomonadaceae</taxon>
        <taxon>Pseudomonas</taxon>
    </lineage>
</organism>
<reference evidence="2 4" key="1">
    <citation type="submission" date="2020-05" db="EMBL/GenBank/DDBJ databases">
        <title>Characterization of novel class B3 metallo-beta-lactamase from novel Pseudomonas species.</title>
        <authorList>
            <person name="Yamada K."/>
            <person name="Aoki K."/>
            <person name="Ishii Y."/>
        </authorList>
    </citation>
    <scope>NUCLEOTIDE SEQUENCE [LARGE SCALE GENOMIC DNA]</scope>
    <source>
        <strain evidence="2 4">TUM18999</strain>
        <strain evidence="3 5">TUM20286</strain>
    </source>
</reference>
<protein>
    <submittedName>
        <fullName evidence="2">Uncharacterized protein</fullName>
    </submittedName>
</protein>
<dbReference type="EMBL" id="AP023189">
    <property type="protein sequence ID" value="BCG21822.1"/>
    <property type="molecule type" value="Genomic_DNA"/>
</dbReference>
<keyword evidence="1" id="KW-0732">Signal</keyword>
<feature type="signal peptide" evidence="1">
    <location>
        <begin position="1"/>
        <end position="21"/>
    </location>
</feature>
<name>A0A6J4DWA2_9PSED</name>
<accession>A0A6J4DWA2</accession>
<dbReference type="RefSeq" id="WP_173174639.1">
    <property type="nucleotide sequence ID" value="NZ_AP023189.1"/>
</dbReference>
<evidence type="ECO:0000313" key="2">
    <source>
        <dbReference type="EMBL" id="BCG21822.1"/>
    </source>
</evidence>
<dbReference type="EMBL" id="BQKM01000004">
    <property type="protein sequence ID" value="GJN52616.1"/>
    <property type="molecule type" value="Genomic_DNA"/>
</dbReference>
<proteinExistence type="predicted"/>
<evidence type="ECO:0000313" key="5">
    <source>
        <dbReference type="Proteomes" id="UP001054892"/>
    </source>
</evidence>
<sequence length="143" mass="15890">MQMHRPFALALALALPLGAQAADPRGPFTVLDASRPLFEGVSNSDMAMADACKQWSLSPKQVERFFQLGELLDGVVLHHQFYWLPCSIEGRLHDGAGQVWNFRINGAATATTWRGDGPTREEYRWGCRRKGCEDLVLMAAEAD</sequence>
<keyword evidence="5" id="KW-1185">Reference proteome</keyword>
<dbReference type="KEGG" id="ptw:TUM18999_00130"/>
<evidence type="ECO:0000313" key="3">
    <source>
        <dbReference type="EMBL" id="GJN52616.1"/>
    </source>
</evidence>
<gene>
    <name evidence="2" type="ORF">TUM18999_00130</name>
    <name evidence="3" type="ORF">TUM20286_23680</name>
</gene>
<evidence type="ECO:0000256" key="1">
    <source>
        <dbReference type="SAM" id="SignalP"/>
    </source>
</evidence>
<dbReference type="Proteomes" id="UP000509383">
    <property type="component" value="Chromosome"/>
</dbReference>